<proteinExistence type="predicted"/>
<gene>
    <name evidence="1" type="ORF">C7M84_015281</name>
</gene>
<dbReference type="EMBL" id="QCYY01002902">
    <property type="protein sequence ID" value="ROT66701.1"/>
    <property type="molecule type" value="Genomic_DNA"/>
</dbReference>
<feature type="non-terminal residue" evidence="1">
    <location>
        <position position="477"/>
    </location>
</feature>
<organism evidence="1 2">
    <name type="scientific">Penaeus vannamei</name>
    <name type="common">Whiteleg shrimp</name>
    <name type="synonym">Litopenaeus vannamei</name>
    <dbReference type="NCBI Taxonomy" id="6689"/>
    <lineage>
        <taxon>Eukaryota</taxon>
        <taxon>Metazoa</taxon>
        <taxon>Ecdysozoa</taxon>
        <taxon>Arthropoda</taxon>
        <taxon>Crustacea</taxon>
        <taxon>Multicrustacea</taxon>
        <taxon>Malacostraca</taxon>
        <taxon>Eumalacostraca</taxon>
        <taxon>Eucarida</taxon>
        <taxon>Decapoda</taxon>
        <taxon>Dendrobranchiata</taxon>
        <taxon>Penaeoidea</taxon>
        <taxon>Penaeidae</taxon>
        <taxon>Penaeus</taxon>
    </lineage>
</organism>
<keyword evidence="2" id="KW-1185">Reference proteome</keyword>
<accession>A0A423SR83</accession>
<dbReference type="Proteomes" id="UP000283509">
    <property type="component" value="Unassembled WGS sequence"/>
</dbReference>
<protein>
    <submittedName>
        <fullName evidence="1">Uncharacterized protein</fullName>
    </submittedName>
</protein>
<evidence type="ECO:0000313" key="1">
    <source>
        <dbReference type="EMBL" id="ROT66701.1"/>
    </source>
</evidence>
<comment type="caution">
    <text evidence="1">The sequence shown here is derived from an EMBL/GenBank/DDBJ whole genome shotgun (WGS) entry which is preliminary data.</text>
</comment>
<reference evidence="1 2" key="1">
    <citation type="submission" date="2018-04" db="EMBL/GenBank/DDBJ databases">
        <authorList>
            <person name="Zhang X."/>
            <person name="Yuan J."/>
            <person name="Li F."/>
            <person name="Xiang J."/>
        </authorList>
    </citation>
    <scope>NUCLEOTIDE SEQUENCE [LARGE SCALE GENOMIC DNA]</scope>
    <source>
        <tissue evidence="1">Muscle</tissue>
    </source>
</reference>
<name>A0A423SR83_PENVA</name>
<reference evidence="1 2" key="2">
    <citation type="submission" date="2019-01" db="EMBL/GenBank/DDBJ databases">
        <title>The decoding of complex shrimp genome reveals the adaptation for benthos swimmer, frequently molting mechanism and breeding impact on genome.</title>
        <authorList>
            <person name="Sun Y."/>
            <person name="Gao Y."/>
            <person name="Yu Y."/>
        </authorList>
    </citation>
    <scope>NUCLEOTIDE SEQUENCE [LARGE SCALE GENOMIC DNA]</scope>
    <source>
        <tissue evidence="1">Muscle</tissue>
    </source>
</reference>
<sequence length="477" mass="51538">MQLRRSNPPSASIQSRLIQFYLLSSILARISCQQLRLPSARSFGEELGSVLGSDSTGGAGRWTLSTYPGSALFSGDHPQETRSRKSCFSRMRSVGGEKGGHRLLLVSTSTVSSSLLSYGHSKISYPSVVLPIPHPLSTPYPHPALLSFLCFCHSSCYYIPPSIPHPPYLFLLPLPPLPHSYLVILFNISSLPTLLCFSSFSLSHFWSSPPFLSSAFPPLTPPLSLPHFNSPSLHLKPSSCFLLLPHVHSFIPPSSPPTPPLQFLLLSLLQSASSLSPQLPSPSTPSLPPFTPYLLPLPLPSPLPLSLSLPVPLSPPSFLPLHPLSHPLPTHLSPTPLYHLSLYLLLPSPQPPSSPLHPFHSHYLLISPQTPPTPLTLPPCCPLPNPPPPPLLPPHSPYLLLSIYLMSLLQPLLPPPPSSHSLLAPSLPTPPPPLSTLLTPYLLPLPNPPPPPSLPLSHSPSLPPSHSLYLLPLHATS</sequence>
<evidence type="ECO:0000313" key="2">
    <source>
        <dbReference type="Proteomes" id="UP000283509"/>
    </source>
</evidence>
<dbReference type="AlphaFoldDB" id="A0A423SR83"/>